<dbReference type="GO" id="GO:0003723">
    <property type="term" value="F:RNA binding"/>
    <property type="evidence" value="ECO:0007669"/>
    <property type="project" value="UniProtKB-UniRule"/>
</dbReference>
<feature type="region of interest" description="Disordered" evidence="3">
    <location>
        <begin position="163"/>
        <end position="216"/>
    </location>
</feature>
<dbReference type="EMBL" id="GCHU01012830">
    <property type="protein sequence ID" value="JAG87311.1"/>
    <property type="molecule type" value="Transcribed_RNA"/>
</dbReference>
<feature type="compositionally biased region" description="Basic and acidic residues" evidence="3">
    <location>
        <begin position="499"/>
        <end position="513"/>
    </location>
</feature>
<feature type="domain" description="RRM" evidence="4">
    <location>
        <begin position="409"/>
        <end position="492"/>
    </location>
</feature>
<proteinExistence type="predicted"/>
<evidence type="ECO:0000256" key="1">
    <source>
        <dbReference type="ARBA" id="ARBA00022884"/>
    </source>
</evidence>
<feature type="domain" description="RRM" evidence="4">
    <location>
        <begin position="313"/>
        <end position="396"/>
    </location>
</feature>
<evidence type="ECO:0000313" key="5">
    <source>
        <dbReference type="EMBL" id="JAG87310.1"/>
    </source>
</evidence>
<dbReference type="Gene3D" id="3.30.70.330">
    <property type="match status" value="3"/>
</dbReference>
<dbReference type="CDD" id="cd00590">
    <property type="entry name" value="RRM_SF"/>
    <property type="match status" value="2"/>
</dbReference>
<dbReference type="SUPFAM" id="SSF54928">
    <property type="entry name" value="RNA-binding domain, RBD"/>
    <property type="match status" value="2"/>
</dbReference>
<feature type="compositionally biased region" description="Polar residues" evidence="3">
    <location>
        <begin position="689"/>
        <end position="701"/>
    </location>
</feature>
<feature type="region of interest" description="Disordered" evidence="3">
    <location>
        <begin position="1"/>
        <end position="119"/>
    </location>
</feature>
<dbReference type="InterPro" id="IPR035979">
    <property type="entry name" value="RBD_domain_sf"/>
</dbReference>
<feature type="compositionally biased region" description="Low complexity" evidence="3">
    <location>
        <begin position="82"/>
        <end position="91"/>
    </location>
</feature>
<feature type="compositionally biased region" description="Basic and acidic residues" evidence="3">
    <location>
        <begin position="127"/>
        <end position="137"/>
    </location>
</feature>
<dbReference type="InterPro" id="IPR000504">
    <property type="entry name" value="RRM_dom"/>
</dbReference>
<dbReference type="EMBL" id="GCHU01012831">
    <property type="protein sequence ID" value="JAG87310.1"/>
    <property type="molecule type" value="Transcribed_RNA"/>
</dbReference>
<name>A0A0C9RL19_9CONI</name>
<accession>A0A0C9RL19</accession>
<feature type="region of interest" description="Disordered" evidence="3">
    <location>
        <begin position="125"/>
        <end position="144"/>
    </location>
</feature>
<sequence length="723" mass="77399">MPPRKATKAGAPAPPKKAAAAKANQKSAAKKQAEAAPQAAKPAPANVATKSEPVDQKPPQVAEEKTPKEETPVLTEAKEVAAVEPAVSKAEQSPKPEVKTEASPDEGSDTARVPAEADKNVLAARENSCDGEKKDVEPDTSGQVLEVKVGEDVHMVEAKEEVELNQETGNGEVKDEEMQSVEEKATEVTEKEDKADEITAENATERTGEEGGEDSQLQKAMQISERRQRKKLEVFVGGLEKSATEEDLRNAFKEVGEITEIRLMKDLQQTGKNKGYAFVRYATAVEAKRAVTELANVKIRGKKCGVVPLEENDTIFLGNIDKTWKKDDIINKLKEAGIEHIENVTVIEDPHNSQLNRGFGFLELETYKDAQVAFRALQKKNVFGKDKAVKVSWAQPLNEPDEDVMAQVKSVFVDGLPSTWNEEQVKEQFGKFGDIEKVVLSRNMQSAKRKDFGFVNYTTREAAISCIETLSKADGLTDGDAKVKVKVSLAKPPQKGKTGKGDSKGINKGDSKGANKGGSQAHVPKSRYSNNVVGAVSGKGLLGRGGQTAPSTAAHELIQVLREQATWGQGHAAPSGGHSFNNYGRAHLGNMAFGDASMFGSSQLAGGYHGGFDQSLRFAQLQSGTAMQDLPSTGVKRGYSALGEDVYADSRGNPRARLDNSAVAGSSSVYGGLSQQQFYHNPGRPHPTGSASYASGGFQTHGSQRSSAQGGRKGGASGSRARN</sequence>
<feature type="domain" description="RRM" evidence="4">
    <location>
        <begin position="232"/>
        <end position="311"/>
    </location>
</feature>
<dbReference type="AlphaFoldDB" id="A0A0C9RL19"/>
<dbReference type="Pfam" id="PF00076">
    <property type="entry name" value="RRM_1"/>
    <property type="match status" value="3"/>
</dbReference>
<evidence type="ECO:0000256" key="2">
    <source>
        <dbReference type="PROSITE-ProRule" id="PRU00176"/>
    </source>
</evidence>
<keyword evidence="1 2" id="KW-0694">RNA-binding</keyword>
<organism evidence="6">
    <name type="scientific">Wollemia nobilis</name>
    <dbReference type="NCBI Taxonomy" id="56998"/>
    <lineage>
        <taxon>Eukaryota</taxon>
        <taxon>Viridiplantae</taxon>
        <taxon>Streptophyta</taxon>
        <taxon>Embryophyta</taxon>
        <taxon>Tracheophyta</taxon>
        <taxon>Spermatophyta</taxon>
        <taxon>Pinopsida</taxon>
        <taxon>Pinidae</taxon>
        <taxon>Conifers II</taxon>
        <taxon>Araucariales</taxon>
        <taxon>Araucariaceae</taxon>
        <taxon>Wollemia</taxon>
    </lineage>
</organism>
<evidence type="ECO:0000256" key="3">
    <source>
        <dbReference type="SAM" id="MobiDB-lite"/>
    </source>
</evidence>
<reference evidence="6" key="1">
    <citation type="submission" date="2015-02" db="EMBL/GenBank/DDBJ databases">
        <title>A transcriptome of Wollemia nobilis - a relic of Gondwana.</title>
        <authorList>
            <person name="Chia J.Y."/>
            <person name="Leong Y.S."/>
            <person name="Abdul Karim S."/>
            <person name="Wan Azmi N."/>
            <person name="Hercus R."/>
            <person name="Croft L."/>
        </authorList>
    </citation>
    <scope>NUCLEOTIDE SEQUENCE</scope>
    <source>
        <strain evidence="6">MaeBrown</strain>
        <tissue evidence="6">Leaf</tissue>
    </source>
</reference>
<feature type="region of interest" description="Disordered" evidence="3">
    <location>
        <begin position="487"/>
        <end position="529"/>
    </location>
</feature>
<feature type="compositionally biased region" description="Basic and acidic residues" evidence="3">
    <location>
        <begin position="62"/>
        <end position="81"/>
    </location>
</feature>
<protein>
    <submittedName>
        <fullName evidence="6">TSA: Wollemia nobilis Ref_Wollemi_Transcript_12905_2951 transcribed RNA sequence</fullName>
    </submittedName>
    <submittedName>
        <fullName evidence="5">TSA: Wollemia nobilis Ref_Wollemi_Transcript_12906_2878 transcribed RNA sequence</fullName>
    </submittedName>
</protein>
<feature type="compositionally biased region" description="Basic and acidic residues" evidence="3">
    <location>
        <begin position="172"/>
        <end position="209"/>
    </location>
</feature>
<feature type="compositionally biased region" description="Low complexity" evidence="3">
    <location>
        <begin position="8"/>
        <end position="27"/>
    </location>
</feature>
<dbReference type="PROSITE" id="PS50102">
    <property type="entry name" value="RRM"/>
    <property type="match status" value="3"/>
</dbReference>
<dbReference type="SMART" id="SM00360">
    <property type="entry name" value="RRM"/>
    <property type="match status" value="3"/>
</dbReference>
<dbReference type="InterPro" id="IPR012677">
    <property type="entry name" value="Nucleotide-bd_a/b_plait_sf"/>
</dbReference>
<evidence type="ECO:0000313" key="6">
    <source>
        <dbReference type="EMBL" id="JAG87311.1"/>
    </source>
</evidence>
<dbReference type="PANTHER" id="PTHR21245">
    <property type="entry name" value="HETEROGENEOUS NUCLEAR RIBONUCLEOPROTEIN"/>
    <property type="match status" value="1"/>
</dbReference>
<evidence type="ECO:0000259" key="4">
    <source>
        <dbReference type="PROSITE" id="PS50102"/>
    </source>
</evidence>
<feature type="compositionally biased region" description="Basic and acidic residues" evidence="3">
    <location>
        <begin position="92"/>
        <end position="102"/>
    </location>
</feature>
<feature type="region of interest" description="Disordered" evidence="3">
    <location>
        <begin position="673"/>
        <end position="723"/>
    </location>
</feature>
<feature type="compositionally biased region" description="Low complexity" evidence="3">
    <location>
        <begin position="34"/>
        <end position="45"/>
    </location>
</feature>